<dbReference type="AlphaFoldDB" id="A0A6I4SPE0"/>
<name>A0A6I4SPE0_9SPHN</name>
<evidence type="ECO:0000256" key="1">
    <source>
        <dbReference type="SAM" id="SignalP"/>
    </source>
</evidence>
<proteinExistence type="predicted"/>
<reference evidence="2 3" key="1">
    <citation type="submission" date="2019-12" db="EMBL/GenBank/DDBJ databases">
        <title>Genomic-based taxomic classification of the family Erythrobacteraceae.</title>
        <authorList>
            <person name="Xu L."/>
        </authorList>
    </citation>
    <scope>NUCLEOTIDE SEQUENCE [LARGE SCALE GENOMIC DNA]</scope>
    <source>
        <strain evidence="2 3">JCM 17802</strain>
    </source>
</reference>
<evidence type="ECO:0000313" key="2">
    <source>
        <dbReference type="EMBL" id="MXO56707.1"/>
    </source>
</evidence>
<dbReference type="InterPro" id="IPR022061">
    <property type="entry name" value="DUF3617"/>
</dbReference>
<evidence type="ECO:0000313" key="3">
    <source>
        <dbReference type="Proteomes" id="UP000468943"/>
    </source>
</evidence>
<protein>
    <submittedName>
        <fullName evidence="2">DUF3617 family protein</fullName>
    </submittedName>
</protein>
<feature type="chain" id="PRO_5026068507" evidence="1">
    <location>
        <begin position="22"/>
        <end position="167"/>
    </location>
</feature>
<organism evidence="2 3">
    <name type="scientific">Pontixanthobacter gangjinensis</name>
    <dbReference type="NCBI Taxonomy" id="1028742"/>
    <lineage>
        <taxon>Bacteria</taxon>
        <taxon>Pseudomonadati</taxon>
        <taxon>Pseudomonadota</taxon>
        <taxon>Alphaproteobacteria</taxon>
        <taxon>Sphingomonadales</taxon>
        <taxon>Erythrobacteraceae</taxon>
        <taxon>Pontixanthobacter</taxon>
    </lineage>
</organism>
<feature type="signal peptide" evidence="1">
    <location>
        <begin position="1"/>
        <end position="21"/>
    </location>
</feature>
<sequence>MRIVIVPALALVLASCGNVSGGNDEVAMEAGKWSNTMVIEKFDMPGAPPEAAGMFAAMVGQEQTTETCMTKEDTADAAKKIEEMATGSIGEDGCTSEKFSMEGGKIDGKVTCTNEGGGSGVMTIDGTHSSTEMAMTMTADIKDPSMPGGTASMIMKMSGKRLGNCDG</sequence>
<dbReference type="Pfam" id="PF12276">
    <property type="entry name" value="DUF3617"/>
    <property type="match status" value="1"/>
</dbReference>
<dbReference type="Proteomes" id="UP000468943">
    <property type="component" value="Unassembled WGS sequence"/>
</dbReference>
<dbReference type="OrthoDB" id="7405484at2"/>
<dbReference type="EMBL" id="WTYS01000001">
    <property type="protein sequence ID" value="MXO56707.1"/>
    <property type="molecule type" value="Genomic_DNA"/>
</dbReference>
<gene>
    <name evidence="2" type="ORF">GRI36_07400</name>
</gene>
<comment type="caution">
    <text evidence="2">The sequence shown here is derived from an EMBL/GenBank/DDBJ whole genome shotgun (WGS) entry which is preliminary data.</text>
</comment>
<dbReference type="PROSITE" id="PS51257">
    <property type="entry name" value="PROKAR_LIPOPROTEIN"/>
    <property type="match status" value="1"/>
</dbReference>
<keyword evidence="1" id="KW-0732">Signal</keyword>
<keyword evidence="3" id="KW-1185">Reference proteome</keyword>
<dbReference type="RefSeq" id="WP_160597875.1">
    <property type="nucleotide sequence ID" value="NZ_WTYS01000001.1"/>
</dbReference>
<accession>A0A6I4SPE0</accession>